<accession>A0A7W6LD73</accession>
<dbReference type="AlphaFoldDB" id="A0A7W6LD73"/>
<dbReference type="EMBL" id="JACIEC010000001">
    <property type="protein sequence ID" value="MBB4142220.1"/>
    <property type="molecule type" value="Genomic_DNA"/>
</dbReference>
<protein>
    <submittedName>
        <fullName evidence="2">Uncharacterized protein</fullName>
    </submittedName>
</protein>
<evidence type="ECO:0000313" key="3">
    <source>
        <dbReference type="Proteomes" id="UP000519897"/>
    </source>
</evidence>
<gene>
    <name evidence="2" type="ORF">GGQ72_000719</name>
</gene>
<name>A0A7W6LD73_9HYPH</name>
<evidence type="ECO:0000256" key="1">
    <source>
        <dbReference type="SAM" id="MobiDB-lite"/>
    </source>
</evidence>
<comment type="caution">
    <text evidence="2">The sequence shown here is derived from an EMBL/GenBank/DDBJ whole genome shotgun (WGS) entry which is preliminary data.</text>
</comment>
<sequence length="67" mass="7329">MGISGYTSEAKAEGNGENTCCPEGWPKPAVHFVEGLGRMLRLRHAPFSSWNNRFGPTELIQSGQIPL</sequence>
<dbReference type="Proteomes" id="UP000519897">
    <property type="component" value="Unassembled WGS sequence"/>
</dbReference>
<reference evidence="2 3" key="1">
    <citation type="submission" date="2020-08" db="EMBL/GenBank/DDBJ databases">
        <title>Genomic Encyclopedia of Type Strains, Phase IV (KMG-IV): sequencing the most valuable type-strain genomes for metagenomic binning, comparative biology and taxonomic classification.</title>
        <authorList>
            <person name="Goeker M."/>
        </authorList>
    </citation>
    <scope>NUCLEOTIDE SEQUENCE [LARGE SCALE GENOMIC DNA]</scope>
    <source>
        <strain evidence="2 3">DSM 29514</strain>
    </source>
</reference>
<proteinExistence type="predicted"/>
<feature type="region of interest" description="Disordered" evidence="1">
    <location>
        <begin position="1"/>
        <end position="23"/>
    </location>
</feature>
<organism evidence="2 3">
    <name type="scientific">Rhizobium rhizoryzae</name>
    <dbReference type="NCBI Taxonomy" id="451876"/>
    <lineage>
        <taxon>Bacteria</taxon>
        <taxon>Pseudomonadati</taxon>
        <taxon>Pseudomonadota</taxon>
        <taxon>Alphaproteobacteria</taxon>
        <taxon>Hyphomicrobiales</taxon>
        <taxon>Rhizobiaceae</taxon>
        <taxon>Rhizobium/Agrobacterium group</taxon>
        <taxon>Rhizobium</taxon>
    </lineage>
</organism>
<evidence type="ECO:0000313" key="2">
    <source>
        <dbReference type="EMBL" id="MBB4142220.1"/>
    </source>
</evidence>
<keyword evidence="3" id="KW-1185">Reference proteome</keyword>